<dbReference type="AlphaFoldDB" id="A0A9D1PZQ6"/>
<reference evidence="2" key="2">
    <citation type="submission" date="2021-04" db="EMBL/GenBank/DDBJ databases">
        <authorList>
            <person name="Gilroy R."/>
        </authorList>
    </citation>
    <scope>NUCLEOTIDE SEQUENCE</scope>
    <source>
        <strain evidence="2">12435</strain>
    </source>
</reference>
<sequence>SKQWVGFYGSVVAAVLMIVSLALVAANGNTVYYNDVASLGGIIAAIVLAIVFTAAAVVVSETKLGENRYASLAADVVRAVGAMLMIVACLTFLNERVESFGYIFGSNIELGNETAFTAGGQAISVIVLCAVTWIIAVVSAAFAVTRRSRVKAEKKAEAA</sequence>
<organism evidence="2 3">
    <name type="scientific">Candidatus Protoclostridium stercorigallinarum</name>
    <dbReference type="NCBI Taxonomy" id="2838741"/>
    <lineage>
        <taxon>Bacteria</taxon>
        <taxon>Bacillati</taxon>
        <taxon>Bacillota</taxon>
        <taxon>Clostridia</taxon>
        <taxon>Candidatus Protoclostridium</taxon>
    </lineage>
</organism>
<proteinExistence type="predicted"/>
<accession>A0A9D1PZQ6</accession>
<gene>
    <name evidence="2" type="ORF">H9892_05550</name>
</gene>
<comment type="caution">
    <text evidence="2">The sequence shown here is derived from an EMBL/GenBank/DDBJ whole genome shotgun (WGS) entry which is preliminary data.</text>
</comment>
<name>A0A9D1PZQ6_9FIRM</name>
<evidence type="ECO:0000313" key="2">
    <source>
        <dbReference type="EMBL" id="HIW02787.1"/>
    </source>
</evidence>
<keyword evidence="1" id="KW-0472">Membrane</keyword>
<protein>
    <submittedName>
        <fullName evidence="2">Uncharacterized protein</fullName>
    </submittedName>
</protein>
<feature type="transmembrane region" description="Helical" evidence="1">
    <location>
        <begin position="122"/>
        <end position="145"/>
    </location>
</feature>
<dbReference type="EMBL" id="DXHS01000086">
    <property type="protein sequence ID" value="HIW02787.1"/>
    <property type="molecule type" value="Genomic_DNA"/>
</dbReference>
<keyword evidence="1" id="KW-0812">Transmembrane</keyword>
<feature type="transmembrane region" description="Helical" evidence="1">
    <location>
        <begin position="38"/>
        <end position="60"/>
    </location>
</feature>
<feature type="non-terminal residue" evidence="2">
    <location>
        <position position="1"/>
    </location>
</feature>
<reference evidence="2" key="1">
    <citation type="journal article" date="2021" name="PeerJ">
        <title>Extensive microbial diversity within the chicken gut microbiome revealed by metagenomics and culture.</title>
        <authorList>
            <person name="Gilroy R."/>
            <person name="Ravi A."/>
            <person name="Getino M."/>
            <person name="Pursley I."/>
            <person name="Horton D.L."/>
            <person name="Alikhan N.F."/>
            <person name="Baker D."/>
            <person name="Gharbi K."/>
            <person name="Hall N."/>
            <person name="Watson M."/>
            <person name="Adriaenssens E.M."/>
            <person name="Foster-Nyarko E."/>
            <person name="Jarju S."/>
            <person name="Secka A."/>
            <person name="Antonio M."/>
            <person name="Oren A."/>
            <person name="Chaudhuri R.R."/>
            <person name="La Ragione R."/>
            <person name="Hildebrand F."/>
            <person name="Pallen M.J."/>
        </authorList>
    </citation>
    <scope>NUCLEOTIDE SEQUENCE</scope>
    <source>
        <strain evidence="2">12435</strain>
    </source>
</reference>
<feature type="transmembrane region" description="Helical" evidence="1">
    <location>
        <begin position="7"/>
        <end position="26"/>
    </location>
</feature>
<evidence type="ECO:0000256" key="1">
    <source>
        <dbReference type="SAM" id="Phobius"/>
    </source>
</evidence>
<feature type="transmembrane region" description="Helical" evidence="1">
    <location>
        <begin position="72"/>
        <end position="93"/>
    </location>
</feature>
<evidence type="ECO:0000313" key="3">
    <source>
        <dbReference type="Proteomes" id="UP000823990"/>
    </source>
</evidence>
<dbReference type="Proteomes" id="UP000823990">
    <property type="component" value="Unassembled WGS sequence"/>
</dbReference>
<keyword evidence="1" id="KW-1133">Transmembrane helix</keyword>